<accession>A0AAX3F0E4</accession>
<gene>
    <name evidence="2" type="ORF">OIE46_01820</name>
</gene>
<protein>
    <submittedName>
        <fullName evidence="2">Uncharacterized protein</fullName>
    </submittedName>
</protein>
<proteinExistence type="predicted"/>
<evidence type="ECO:0000256" key="1">
    <source>
        <dbReference type="SAM" id="Phobius"/>
    </source>
</evidence>
<name>A0AAX3F0E4_MYCSY</name>
<reference evidence="2" key="1">
    <citation type="submission" date="2022-10" db="EMBL/GenBank/DDBJ databases">
        <authorList>
            <person name="Wei X."/>
        </authorList>
    </citation>
    <scope>NUCLEOTIDE SEQUENCE</scope>
    <source>
        <strain evidence="2">SD2</strain>
    </source>
</reference>
<dbReference type="EMBL" id="CP107525">
    <property type="protein sequence ID" value="UZW64785.1"/>
    <property type="molecule type" value="Genomic_DNA"/>
</dbReference>
<evidence type="ECO:0000313" key="2">
    <source>
        <dbReference type="EMBL" id="UZW64785.1"/>
    </source>
</evidence>
<keyword evidence="1" id="KW-0812">Transmembrane</keyword>
<keyword evidence="1" id="KW-0472">Membrane</keyword>
<keyword evidence="1" id="KW-1133">Transmembrane helix</keyword>
<dbReference type="RefSeq" id="WP_154221407.1">
    <property type="nucleotide sequence ID" value="NZ_CP034544.1"/>
</dbReference>
<feature type="transmembrane region" description="Helical" evidence="1">
    <location>
        <begin position="52"/>
        <end position="81"/>
    </location>
</feature>
<dbReference type="AlphaFoldDB" id="A0AAX3F0E4"/>
<organism evidence="2 3">
    <name type="scientific">Mycoplasmopsis synoviae</name>
    <name type="common">Mycoplasma synoviae</name>
    <dbReference type="NCBI Taxonomy" id="2109"/>
    <lineage>
        <taxon>Bacteria</taxon>
        <taxon>Bacillati</taxon>
        <taxon>Mycoplasmatota</taxon>
        <taxon>Mycoplasmoidales</taxon>
        <taxon>Metamycoplasmataceae</taxon>
        <taxon>Mycoplasmopsis</taxon>
    </lineage>
</organism>
<sequence>MKKYKLKVTLWLLTAIFSLIMIIVLSSMIVTIENTLALARQVELDTTITNSYGFIKAYAIGAIAFFAIITLMGTAISYAGFKSWKYAEMFG</sequence>
<evidence type="ECO:0000313" key="3">
    <source>
        <dbReference type="Proteomes" id="UP001164481"/>
    </source>
</evidence>
<feature type="transmembrane region" description="Helical" evidence="1">
    <location>
        <begin position="12"/>
        <end position="32"/>
    </location>
</feature>
<dbReference type="Proteomes" id="UP001164481">
    <property type="component" value="Chromosome"/>
</dbReference>
<reference evidence="2" key="2">
    <citation type="submission" date="2022-11" db="EMBL/GenBank/DDBJ databases">
        <title>complete genomes of mycoplasma synoviae ZX313 strain and SD2 strain.</title>
        <authorList>
            <person name="Zhong Q."/>
        </authorList>
    </citation>
    <scope>NUCLEOTIDE SEQUENCE</scope>
    <source>
        <strain evidence="2">SD2</strain>
    </source>
</reference>